<proteinExistence type="predicted"/>
<gene>
    <name evidence="3" type="ORF">TorRG33x02_001230</name>
</gene>
<dbReference type="AlphaFoldDB" id="A0A2P5G1C4"/>
<evidence type="ECO:0000313" key="3">
    <source>
        <dbReference type="EMBL" id="POO03819.1"/>
    </source>
</evidence>
<keyword evidence="1" id="KW-0472">Membrane</keyword>
<evidence type="ECO:0000259" key="2">
    <source>
        <dbReference type="Pfam" id="PF23156"/>
    </source>
</evidence>
<dbReference type="STRING" id="63057.A0A2P5G1C4"/>
<dbReference type="PANTHER" id="PTHR33270">
    <property type="entry name" value="BNAC05G50380D PROTEIN"/>
    <property type="match status" value="1"/>
</dbReference>
<dbReference type="InParanoid" id="A0A2P5G1C4"/>
<evidence type="ECO:0000313" key="4">
    <source>
        <dbReference type="Proteomes" id="UP000237000"/>
    </source>
</evidence>
<dbReference type="EMBL" id="JXTC01000001">
    <property type="protein sequence ID" value="POO03819.1"/>
    <property type="molecule type" value="Genomic_DNA"/>
</dbReference>
<name>A0A2P5G1C4_TREOI</name>
<dbReference type="PANTHER" id="PTHR33270:SF18">
    <property type="entry name" value="OS02G0324700 PROTEIN"/>
    <property type="match status" value="1"/>
</dbReference>
<comment type="caution">
    <text evidence="3">The sequence shown here is derived from an EMBL/GenBank/DDBJ whole genome shotgun (WGS) entry which is preliminary data.</text>
</comment>
<feature type="transmembrane region" description="Helical" evidence="1">
    <location>
        <begin position="21"/>
        <end position="41"/>
    </location>
</feature>
<dbReference type="Proteomes" id="UP000237000">
    <property type="component" value="Unassembled WGS sequence"/>
</dbReference>
<dbReference type="OrthoDB" id="1919859at2759"/>
<sequence length="156" mass="17480">MFQLKQQQQQQRKKKNHQKNNGLMLICVTVLGSAGPIRLVVDEDEPVVSVIGAALKSYARQGRLPVLGSDLSGFLLYCPSDTGADSLSPLDRIGSQKARNFILYKKPSPEPLMMKKSVRKEKPASSAAVSCRGRWIWKSWIKTRVSDEQTLFSFSR</sequence>
<keyword evidence="4" id="KW-1185">Reference proteome</keyword>
<dbReference type="Pfam" id="PF23156">
    <property type="entry name" value="DUF7054"/>
    <property type="match status" value="1"/>
</dbReference>
<organism evidence="3 4">
    <name type="scientific">Trema orientale</name>
    <name type="common">Charcoal tree</name>
    <name type="synonym">Celtis orientalis</name>
    <dbReference type="NCBI Taxonomy" id="63057"/>
    <lineage>
        <taxon>Eukaryota</taxon>
        <taxon>Viridiplantae</taxon>
        <taxon>Streptophyta</taxon>
        <taxon>Embryophyta</taxon>
        <taxon>Tracheophyta</taxon>
        <taxon>Spermatophyta</taxon>
        <taxon>Magnoliopsida</taxon>
        <taxon>eudicotyledons</taxon>
        <taxon>Gunneridae</taxon>
        <taxon>Pentapetalae</taxon>
        <taxon>rosids</taxon>
        <taxon>fabids</taxon>
        <taxon>Rosales</taxon>
        <taxon>Cannabaceae</taxon>
        <taxon>Trema</taxon>
    </lineage>
</organism>
<evidence type="ECO:0000256" key="1">
    <source>
        <dbReference type="SAM" id="Phobius"/>
    </source>
</evidence>
<reference evidence="4" key="1">
    <citation type="submission" date="2016-06" db="EMBL/GenBank/DDBJ databases">
        <title>Parallel loss of symbiosis genes in relatives of nitrogen-fixing non-legume Parasponia.</title>
        <authorList>
            <person name="Van Velzen R."/>
            <person name="Holmer R."/>
            <person name="Bu F."/>
            <person name="Rutten L."/>
            <person name="Van Zeijl A."/>
            <person name="Liu W."/>
            <person name="Santuari L."/>
            <person name="Cao Q."/>
            <person name="Sharma T."/>
            <person name="Shen D."/>
            <person name="Roswanjaya Y."/>
            <person name="Wardhani T."/>
            <person name="Kalhor M.S."/>
            <person name="Jansen J."/>
            <person name="Van den Hoogen J."/>
            <person name="Gungor B."/>
            <person name="Hartog M."/>
            <person name="Hontelez J."/>
            <person name="Verver J."/>
            <person name="Yang W.-C."/>
            <person name="Schijlen E."/>
            <person name="Repin R."/>
            <person name="Schilthuizen M."/>
            <person name="Schranz E."/>
            <person name="Heidstra R."/>
            <person name="Miyata K."/>
            <person name="Fedorova E."/>
            <person name="Kohlen W."/>
            <person name="Bisseling T."/>
            <person name="Smit S."/>
            <person name="Geurts R."/>
        </authorList>
    </citation>
    <scope>NUCLEOTIDE SEQUENCE [LARGE SCALE GENOMIC DNA]</scope>
    <source>
        <strain evidence="4">cv. RG33-2</strain>
    </source>
</reference>
<keyword evidence="1" id="KW-1133">Transmembrane helix</keyword>
<accession>A0A2P5G1C4</accession>
<keyword evidence="1" id="KW-0812">Transmembrane</keyword>
<feature type="domain" description="DUF7054" evidence="2">
    <location>
        <begin position="24"/>
        <end position="103"/>
    </location>
</feature>
<dbReference type="InterPro" id="IPR055482">
    <property type="entry name" value="DUF7054"/>
</dbReference>
<protein>
    <recommendedName>
        <fullName evidence="2">DUF7054 domain-containing protein</fullName>
    </recommendedName>
</protein>
<dbReference type="InterPro" id="IPR040358">
    <property type="entry name" value="At4g22758-like"/>
</dbReference>